<reference evidence="3 4" key="1">
    <citation type="submission" date="2019-07" db="EMBL/GenBank/DDBJ databases">
        <title>Whole genome shotgun sequence of Vibrio sagamiensis NBRC 104589.</title>
        <authorList>
            <person name="Hosoyama A."/>
            <person name="Uohara A."/>
            <person name="Ohji S."/>
            <person name="Ichikawa N."/>
        </authorList>
    </citation>
    <scope>NUCLEOTIDE SEQUENCE [LARGE SCALE GENOMIC DNA]</scope>
    <source>
        <strain evidence="3 4">NBRC 104589</strain>
    </source>
</reference>
<evidence type="ECO:0000259" key="2">
    <source>
        <dbReference type="Pfam" id="PF20944"/>
    </source>
</evidence>
<dbReference type="Pfam" id="PF20944">
    <property type="entry name" value="StcE_b-sandwich"/>
    <property type="match status" value="2"/>
</dbReference>
<dbReference type="Gene3D" id="2.60.120.1230">
    <property type="match status" value="2"/>
</dbReference>
<feature type="domain" description="Metalloprotease StcE beta-sandwich" evidence="2">
    <location>
        <begin position="132"/>
        <end position="204"/>
    </location>
</feature>
<feature type="domain" description="Metalloprotease StcE beta-sandwich" evidence="2">
    <location>
        <begin position="45"/>
        <end position="107"/>
    </location>
</feature>
<organism evidence="3 4">
    <name type="scientific">Vibrio sagamiensis NBRC 104589</name>
    <dbReference type="NCBI Taxonomy" id="1219064"/>
    <lineage>
        <taxon>Bacteria</taxon>
        <taxon>Pseudomonadati</taxon>
        <taxon>Pseudomonadota</taxon>
        <taxon>Gammaproteobacteria</taxon>
        <taxon>Vibrionales</taxon>
        <taxon>Vibrionaceae</taxon>
        <taxon>Vibrio</taxon>
    </lineage>
</organism>
<evidence type="ECO:0000313" key="3">
    <source>
        <dbReference type="EMBL" id="GEM75208.1"/>
    </source>
</evidence>
<keyword evidence="4" id="KW-1185">Reference proteome</keyword>
<dbReference type="RefSeq" id="WP_039982120.1">
    <property type="nucleotide sequence ID" value="NZ_BAOJ01000094.1"/>
</dbReference>
<dbReference type="AlphaFoldDB" id="A0A511QD37"/>
<dbReference type="OrthoDB" id="7067851at2"/>
<dbReference type="EMBL" id="BJXJ01000010">
    <property type="protein sequence ID" value="GEM75208.1"/>
    <property type="molecule type" value="Genomic_DNA"/>
</dbReference>
<sequence>MNRKRNYPISIFTLTALAVTAVCNAGTYSPNDLFEGRLPGHDSNIVLNTWNGNFSKKIYLPAYPSHGDTVSISSRATWTTDIEGDILGINSIKVKTNEKIDLVFDSTFKSAWRIKNESTPNTVGSQIPNDKKYVAYYVKDANWANLLHLPVYRGLTKHIVVRSQAGLATYIDNDMIANLGQNLKILKGEYYAFEWNDTKEKWDLIVEQSSNKEVKTDNIRDLTFWDLSVDTFVNGTGLYNNGRMQKPVKIRYKACLSEEADNDDCNLVDLTKEEEQYYLHLGLYGRNDSNEIDDLADNDEIFIDYEKDERYQSNLEGRNVKDTTPTDEQIEAVRGHKTTTFWVRYKAKSSHDQETLNICAFSRWRDENGEYIDDADTQDCKSNGTGSISRVISVIDGNYRGYINNNPDITREQMLPKGVCTTESQCNARPGWRIYNGWTRGISYLNANLFKYSSRRPHHTFRPVENAKSTTLARGCVQDARGGSDSKDDGICTNYVENGGYAGVSFYTTDLQFGSTKTVPISYSTEDADASGFVPRDRDTWQFDTDVIDPNRAGSFSVFSVLPVIDFRSGDTGRFVIWENIDGGHWSASTQNSSKQISSIIEDNYGNRFRFSAKLNYEPNMGAAANISKDYVLSRMQEERFEPIID</sequence>
<dbReference type="InterPro" id="IPR048990">
    <property type="entry name" value="StcE_b-sandwich"/>
</dbReference>
<feature type="chain" id="PRO_5021830282" description="Metalloprotease StcE beta-sandwich domain-containing protein" evidence="1">
    <location>
        <begin position="26"/>
        <end position="646"/>
    </location>
</feature>
<gene>
    <name evidence="3" type="ORF">VSA01S_13200</name>
</gene>
<evidence type="ECO:0000313" key="4">
    <source>
        <dbReference type="Proteomes" id="UP000321922"/>
    </source>
</evidence>
<protein>
    <recommendedName>
        <fullName evidence="2">Metalloprotease StcE beta-sandwich domain-containing protein</fullName>
    </recommendedName>
</protein>
<keyword evidence="1" id="KW-0732">Signal</keyword>
<proteinExistence type="predicted"/>
<evidence type="ECO:0000256" key="1">
    <source>
        <dbReference type="SAM" id="SignalP"/>
    </source>
</evidence>
<comment type="caution">
    <text evidence="3">The sequence shown here is derived from an EMBL/GenBank/DDBJ whole genome shotgun (WGS) entry which is preliminary data.</text>
</comment>
<dbReference type="Proteomes" id="UP000321922">
    <property type="component" value="Unassembled WGS sequence"/>
</dbReference>
<feature type="signal peptide" evidence="1">
    <location>
        <begin position="1"/>
        <end position="25"/>
    </location>
</feature>
<accession>A0A511QD37</accession>
<name>A0A511QD37_9VIBR</name>